<evidence type="ECO:0000256" key="3">
    <source>
        <dbReference type="ARBA" id="ARBA00023163"/>
    </source>
</evidence>
<feature type="region of interest" description="Disordered" evidence="4">
    <location>
        <begin position="1"/>
        <end position="44"/>
    </location>
</feature>
<comment type="caution">
    <text evidence="6">The sequence shown here is derived from an EMBL/GenBank/DDBJ whole genome shotgun (WGS) entry which is preliminary data.</text>
</comment>
<feature type="domain" description="HTH lacI-type" evidence="5">
    <location>
        <begin position="48"/>
        <end position="102"/>
    </location>
</feature>
<dbReference type="InterPro" id="IPR010982">
    <property type="entry name" value="Lambda_DNA-bd_dom_sf"/>
</dbReference>
<dbReference type="OrthoDB" id="5621819at2"/>
<evidence type="ECO:0000256" key="2">
    <source>
        <dbReference type="ARBA" id="ARBA00023125"/>
    </source>
</evidence>
<dbReference type="InterPro" id="IPR046335">
    <property type="entry name" value="LacI/GalR-like_sensor"/>
</dbReference>
<evidence type="ECO:0000313" key="7">
    <source>
        <dbReference type="Proteomes" id="UP000003704"/>
    </source>
</evidence>
<dbReference type="CDD" id="cd01392">
    <property type="entry name" value="HTH_LacI"/>
    <property type="match status" value="1"/>
</dbReference>
<dbReference type="GO" id="GO:0000976">
    <property type="term" value="F:transcription cis-regulatory region binding"/>
    <property type="evidence" value="ECO:0007669"/>
    <property type="project" value="TreeGrafter"/>
</dbReference>
<dbReference type="PATRIC" id="fig|1172194.4.peg.906"/>
<evidence type="ECO:0000256" key="1">
    <source>
        <dbReference type="ARBA" id="ARBA00023015"/>
    </source>
</evidence>
<dbReference type="AlphaFoldDB" id="I7ZFX3"/>
<dbReference type="EMBL" id="AKGD01000001">
    <property type="protein sequence ID" value="EIT70809.1"/>
    <property type="molecule type" value="Genomic_DNA"/>
</dbReference>
<dbReference type="Gene3D" id="1.10.260.40">
    <property type="entry name" value="lambda repressor-like DNA-binding domains"/>
    <property type="match status" value="1"/>
</dbReference>
<dbReference type="PANTHER" id="PTHR30146:SF138">
    <property type="entry name" value="TRANSCRIPTIONAL REGULATORY PROTEIN"/>
    <property type="match status" value="1"/>
</dbReference>
<dbReference type="Proteomes" id="UP000003704">
    <property type="component" value="Unassembled WGS sequence"/>
</dbReference>
<dbReference type="SMART" id="SM00354">
    <property type="entry name" value="HTH_LACI"/>
    <property type="match status" value="1"/>
</dbReference>
<dbReference type="InterPro" id="IPR028082">
    <property type="entry name" value="Peripla_BP_I"/>
</dbReference>
<reference evidence="6 7" key="1">
    <citation type="journal article" date="2012" name="J. Bacteriol.">
        <title>Genome Sequence of n-Alkane-Degrading Hydrocarboniphaga effusa Strain AP103T (ATCC BAA-332T).</title>
        <authorList>
            <person name="Chang H.K."/>
            <person name="Zylstra G.J."/>
            <person name="Chae J.C."/>
        </authorList>
    </citation>
    <scope>NUCLEOTIDE SEQUENCE [LARGE SCALE GENOMIC DNA]</scope>
    <source>
        <strain evidence="6 7">AP103</strain>
    </source>
</reference>
<accession>I7ZFX3</accession>
<proteinExistence type="predicted"/>
<keyword evidence="7" id="KW-1185">Reference proteome</keyword>
<evidence type="ECO:0000256" key="4">
    <source>
        <dbReference type="SAM" id="MobiDB-lite"/>
    </source>
</evidence>
<dbReference type="RefSeq" id="WP_007183902.1">
    <property type="nucleotide sequence ID" value="NZ_AKGD01000001.1"/>
</dbReference>
<dbReference type="PANTHER" id="PTHR30146">
    <property type="entry name" value="LACI-RELATED TRANSCRIPTIONAL REPRESSOR"/>
    <property type="match status" value="1"/>
</dbReference>
<protein>
    <recommendedName>
        <fullName evidence="5">HTH lacI-type domain-containing protein</fullName>
    </recommendedName>
</protein>
<dbReference type="Gene3D" id="3.40.50.2300">
    <property type="match status" value="2"/>
</dbReference>
<keyword evidence="2" id="KW-0238">DNA-binding</keyword>
<dbReference type="SUPFAM" id="SSF47413">
    <property type="entry name" value="lambda repressor-like DNA-binding domains"/>
    <property type="match status" value="1"/>
</dbReference>
<dbReference type="STRING" id="1172194.WQQ_09460"/>
<dbReference type="GO" id="GO:0003700">
    <property type="term" value="F:DNA-binding transcription factor activity"/>
    <property type="evidence" value="ECO:0007669"/>
    <property type="project" value="TreeGrafter"/>
</dbReference>
<organism evidence="6 7">
    <name type="scientific">Hydrocarboniphaga effusa AP103</name>
    <dbReference type="NCBI Taxonomy" id="1172194"/>
    <lineage>
        <taxon>Bacteria</taxon>
        <taxon>Pseudomonadati</taxon>
        <taxon>Pseudomonadota</taxon>
        <taxon>Gammaproteobacteria</taxon>
        <taxon>Nevskiales</taxon>
        <taxon>Nevskiaceae</taxon>
        <taxon>Hydrocarboniphaga</taxon>
    </lineage>
</organism>
<sequence>MKRTKSSGSRTAAAPTRKTKAQVEAPVAPEIDARAEDGAVDESASGRPRLIDVARLAGVSLGSASRALSSPDAVRANTLRKVREAAERLGYVPDGAARALALRRSMTIGAVLPTINNPIFSDFVQALQKTLGRAGYHLLIAAHEYDLKEEAAVVERLVQRGIDGIVLIGTDHPSAIFRRIEQARLPYVCAWSVDEARAHPCVGISNRRAMHRVVRHLLDLGHRQFAMVSGDPEHNERARSRIEGVMDAFALADVEFKSDRIYYGPYSIEAGREALRKAMALKPRPTALICATDLLAAGALAEARAMGIQVPQQLSISGFDDIEIASLLDPPLTTLQVRTSEIGRASGEALLAAIKGKVSPTVEIETTLKVRGSTGPAPQR</sequence>
<dbReference type="CDD" id="cd06273">
    <property type="entry name" value="PBP1_LacI-like"/>
    <property type="match status" value="1"/>
</dbReference>
<evidence type="ECO:0000313" key="6">
    <source>
        <dbReference type="EMBL" id="EIT70809.1"/>
    </source>
</evidence>
<dbReference type="Pfam" id="PF13377">
    <property type="entry name" value="Peripla_BP_3"/>
    <property type="match status" value="1"/>
</dbReference>
<dbReference type="InterPro" id="IPR000843">
    <property type="entry name" value="HTH_LacI"/>
</dbReference>
<keyword evidence="1" id="KW-0805">Transcription regulation</keyword>
<dbReference type="Pfam" id="PF00356">
    <property type="entry name" value="LacI"/>
    <property type="match status" value="1"/>
</dbReference>
<evidence type="ECO:0000259" key="5">
    <source>
        <dbReference type="PROSITE" id="PS50932"/>
    </source>
</evidence>
<name>I7ZFX3_9GAMM</name>
<dbReference type="SUPFAM" id="SSF53822">
    <property type="entry name" value="Periplasmic binding protein-like I"/>
    <property type="match status" value="1"/>
</dbReference>
<dbReference type="PROSITE" id="PS50932">
    <property type="entry name" value="HTH_LACI_2"/>
    <property type="match status" value="1"/>
</dbReference>
<keyword evidence="3" id="KW-0804">Transcription</keyword>
<gene>
    <name evidence="6" type="ORF">WQQ_09460</name>
</gene>